<dbReference type="EMBL" id="BDIP01002433">
    <property type="protein sequence ID" value="GIQ86289.1"/>
    <property type="molecule type" value="Genomic_DNA"/>
</dbReference>
<evidence type="ECO:0000313" key="2">
    <source>
        <dbReference type="EMBL" id="GIQ86289.1"/>
    </source>
</evidence>
<feature type="non-terminal residue" evidence="2">
    <location>
        <position position="1"/>
    </location>
</feature>
<evidence type="ECO:0000259" key="1">
    <source>
        <dbReference type="Pfam" id="PF18265"/>
    </source>
</evidence>
<reference evidence="2 3" key="1">
    <citation type="journal article" date="2018" name="PLoS ONE">
        <title>The draft genome of Kipferlia bialata reveals reductive genome evolution in fornicate parasites.</title>
        <authorList>
            <person name="Tanifuji G."/>
            <person name="Takabayashi S."/>
            <person name="Kume K."/>
            <person name="Takagi M."/>
            <person name="Nakayama T."/>
            <person name="Kamikawa R."/>
            <person name="Inagaki Y."/>
            <person name="Hashimoto T."/>
        </authorList>
    </citation>
    <scope>NUCLEOTIDE SEQUENCE [LARGE SCALE GENOMIC DNA]</scope>
    <source>
        <strain evidence="2">NY0173</strain>
    </source>
</reference>
<accession>A0A9K3CZH5</accession>
<dbReference type="PANTHER" id="PTHR12651">
    <property type="entry name" value="26S PROTEASOME NON-ATPASE REGULATORY SUBUNIT 9"/>
    <property type="match status" value="1"/>
</dbReference>
<dbReference type="Proteomes" id="UP000265618">
    <property type="component" value="Unassembled WGS sequence"/>
</dbReference>
<dbReference type="GO" id="GO:0070682">
    <property type="term" value="P:proteasome regulatory particle assembly"/>
    <property type="evidence" value="ECO:0007669"/>
    <property type="project" value="InterPro"/>
</dbReference>
<sequence length="72" mass="8193">AVAESAPPSLVDAEGFPLADVDLYSVREARHKIAVLQTEFLDLMKKIESRMHSLHDLYRQEREAKEGNIDNK</sequence>
<dbReference type="OrthoDB" id="72325at2759"/>
<dbReference type="Gene3D" id="6.10.140.1710">
    <property type="match status" value="1"/>
</dbReference>
<dbReference type="GO" id="GO:0005737">
    <property type="term" value="C:cytoplasm"/>
    <property type="evidence" value="ECO:0007669"/>
    <property type="project" value="TreeGrafter"/>
</dbReference>
<protein>
    <recommendedName>
        <fullName evidence="1">Nas2 N-terminal domain-containing protein</fullName>
    </recommendedName>
</protein>
<keyword evidence="3" id="KW-1185">Reference proteome</keyword>
<dbReference type="Pfam" id="PF18265">
    <property type="entry name" value="Nas2_N"/>
    <property type="match status" value="1"/>
</dbReference>
<dbReference type="PANTHER" id="PTHR12651:SF1">
    <property type="entry name" value="26S PROTEASOME NON-ATPASE REGULATORY SUBUNIT 9"/>
    <property type="match status" value="1"/>
</dbReference>
<name>A0A9K3CZH5_9EUKA</name>
<dbReference type="AlphaFoldDB" id="A0A9K3CZH5"/>
<comment type="caution">
    <text evidence="2">The sequence shown here is derived from an EMBL/GenBank/DDBJ whole genome shotgun (WGS) entry which is preliminary data.</text>
</comment>
<dbReference type="InterPro" id="IPR035269">
    <property type="entry name" value="PSMD9"/>
</dbReference>
<dbReference type="GO" id="GO:0005634">
    <property type="term" value="C:nucleus"/>
    <property type="evidence" value="ECO:0007669"/>
    <property type="project" value="TreeGrafter"/>
</dbReference>
<evidence type="ECO:0000313" key="3">
    <source>
        <dbReference type="Proteomes" id="UP000265618"/>
    </source>
</evidence>
<gene>
    <name evidence="2" type="ORF">KIPB_008116</name>
</gene>
<feature type="domain" description="Nas2 N-terminal" evidence="1">
    <location>
        <begin position="9"/>
        <end position="56"/>
    </location>
</feature>
<dbReference type="InterPro" id="IPR040815">
    <property type="entry name" value="Nas2_N"/>
</dbReference>
<organism evidence="2 3">
    <name type="scientific">Kipferlia bialata</name>
    <dbReference type="NCBI Taxonomy" id="797122"/>
    <lineage>
        <taxon>Eukaryota</taxon>
        <taxon>Metamonada</taxon>
        <taxon>Carpediemonas-like organisms</taxon>
        <taxon>Kipferlia</taxon>
    </lineage>
</organism>
<proteinExistence type="predicted"/>